<accession>A0A0R1N877</accession>
<proteinExistence type="predicted"/>
<organism evidence="1 2">
    <name type="scientific">Schleiferilactobacillus perolens DSM 12744</name>
    <dbReference type="NCBI Taxonomy" id="1423792"/>
    <lineage>
        <taxon>Bacteria</taxon>
        <taxon>Bacillati</taxon>
        <taxon>Bacillota</taxon>
        <taxon>Bacilli</taxon>
        <taxon>Lactobacillales</taxon>
        <taxon>Lactobacillaceae</taxon>
        <taxon>Schleiferilactobacillus</taxon>
    </lineage>
</organism>
<dbReference type="Gene3D" id="3.10.450.620">
    <property type="entry name" value="JHP933, nucleotidyltransferase-like core domain"/>
    <property type="match status" value="1"/>
</dbReference>
<dbReference type="Proteomes" id="UP000051330">
    <property type="component" value="Unassembled WGS sequence"/>
</dbReference>
<reference evidence="1 2" key="1">
    <citation type="journal article" date="2015" name="Genome Announc.">
        <title>Expanding the biotechnology potential of lactobacilli through comparative genomics of 213 strains and associated genera.</title>
        <authorList>
            <person name="Sun Z."/>
            <person name="Harris H.M."/>
            <person name="McCann A."/>
            <person name="Guo C."/>
            <person name="Argimon S."/>
            <person name="Zhang W."/>
            <person name="Yang X."/>
            <person name="Jeffery I.B."/>
            <person name="Cooney J.C."/>
            <person name="Kagawa T.F."/>
            <person name="Liu W."/>
            <person name="Song Y."/>
            <person name="Salvetti E."/>
            <person name="Wrobel A."/>
            <person name="Rasinkangas P."/>
            <person name="Parkhill J."/>
            <person name="Rea M.C."/>
            <person name="O'Sullivan O."/>
            <person name="Ritari J."/>
            <person name="Douillard F.P."/>
            <person name="Paul Ross R."/>
            <person name="Yang R."/>
            <person name="Briner A.E."/>
            <person name="Felis G.E."/>
            <person name="de Vos W.M."/>
            <person name="Barrangou R."/>
            <person name="Klaenhammer T.R."/>
            <person name="Caufield P.W."/>
            <person name="Cui Y."/>
            <person name="Zhang H."/>
            <person name="O'Toole P.W."/>
        </authorList>
    </citation>
    <scope>NUCLEOTIDE SEQUENCE [LARGE SCALE GENOMIC DNA]</scope>
    <source>
        <strain evidence="1 2">DSM 12744</strain>
    </source>
</reference>
<evidence type="ECO:0008006" key="3">
    <source>
        <dbReference type="Google" id="ProtNLM"/>
    </source>
</evidence>
<dbReference type="EMBL" id="AZEC01000001">
    <property type="protein sequence ID" value="KRL14532.1"/>
    <property type="molecule type" value="Genomic_DNA"/>
</dbReference>
<name>A0A0R1N877_9LACO</name>
<dbReference type="Gene3D" id="1.20.58.1790">
    <property type="entry name" value="JHP933, helical tail domain"/>
    <property type="match status" value="1"/>
</dbReference>
<sequence>MIALTPQQRRHKDLIRDFLVYVNDQDAQYVLRGGTALMVCYGLDRFSEDVNLDGHGVAIRNYVSRFAQNRGIDYHIVQDTDTVKQFVLQNGNDRLGIETVYRRKYTDPTTINKINGISVYNLDALAIMKNNAYQSRNRIRDLYDLIFILTHHWDDVSKHTKATIADAFSYHGLERLDYDVKTQQDVLIPEELVDQMTNNFPGIYDRLGLVGDTNRRTRD</sequence>
<dbReference type="InterPro" id="IPR014942">
    <property type="entry name" value="AbiEii"/>
</dbReference>
<dbReference type="PATRIC" id="fig|1423792.3.peg.185"/>
<gene>
    <name evidence="1" type="ORF">FD09_GL000181</name>
</gene>
<dbReference type="OrthoDB" id="9780929at2"/>
<evidence type="ECO:0000313" key="2">
    <source>
        <dbReference type="Proteomes" id="UP000051330"/>
    </source>
</evidence>
<dbReference type="Pfam" id="PF08843">
    <property type="entry name" value="AbiEii"/>
    <property type="match status" value="1"/>
</dbReference>
<dbReference type="RefSeq" id="WP_057817322.1">
    <property type="nucleotide sequence ID" value="NZ_AZEC01000001.1"/>
</dbReference>
<comment type="caution">
    <text evidence="1">The sequence shown here is derived from an EMBL/GenBank/DDBJ whole genome shotgun (WGS) entry which is preliminary data.</text>
</comment>
<keyword evidence="2" id="KW-1185">Reference proteome</keyword>
<evidence type="ECO:0000313" key="1">
    <source>
        <dbReference type="EMBL" id="KRL14532.1"/>
    </source>
</evidence>
<protein>
    <recommendedName>
        <fullName evidence="3">Abortive infection protein AbiGII</fullName>
    </recommendedName>
</protein>
<dbReference type="AlphaFoldDB" id="A0A0R1N877"/>